<feature type="region of interest" description="Disordered" evidence="1">
    <location>
        <begin position="274"/>
        <end position="359"/>
    </location>
</feature>
<accession>A0ABR2HUA4</accession>
<evidence type="ECO:0000256" key="1">
    <source>
        <dbReference type="SAM" id="MobiDB-lite"/>
    </source>
</evidence>
<evidence type="ECO:0000313" key="3">
    <source>
        <dbReference type="Proteomes" id="UP001470230"/>
    </source>
</evidence>
<feature type="compositionally biased region" description="Basic residues" evidence="1">
    <location>
        <begin position="350"/>
        <end position="359"/>
    </location>
</feature>
<dbReference type="Proteomes" id="UP001470230">
    <property type="component" value="Unassembled WGS sequence"/>
</dbReference>
<name>A0ABR2HUA4_9EUKA</name>
<feature type="compositionally biased region" description="Basic and acidic residues" evidence="1">
    <location>
        <begin position="287"/>
        <end position="332"/>
    </location>
</feature>
<gene>
    <name evidence="2" type="ORF">M9Y10_017708</name>
</gene>
<keyword evidence="3" id="KW-1185">Reference proteome</keyword>
<reference evidence="2 3" key="1">
    <citation type="submission" date="2024-04" db="EMBL/GenBank/DDBJ databases">
        <title>Tritrichomonas musculus Genome.</title>
        <authorList>
            <person name="Alves-Ferreira E."/>
            <person name="Grigg M."/>
            <person name="Lorenzi H."/>
            <person name="Galac M."/>
        </authorList>
    </citation>
    <scope>NUCLEOTIDE SEQUENCE [LARGE SCALE GENOMIC DNA]</scope>
    <source>
        <strain evidence="2 3">EAF2021</strain>
    </source>
</reference>
<proteinExistence type="predicted"/>
<comment type="caution">
    <text evidence="2">The sequence shown here is derived from an EMBL/GenBank/DDBJ whole genome shotgun (WGS) entry which is preliminary data.</text>
</comment>
<dbReference type="EMBL" id="JAPFFF010000023">
    <property type="protein sequence ID" value="KAK8852719.1"/>
    <property type="molecule type" value="Genomic_DNA"/>
</dbReference>
<protein>
    <submittedName>
        <fullName evidence="2">Uncharacterized protein</fullName>
    </submittedName>
</protein>
<sequence length="359" mass="42279">MTFIVFKNFSIEFLKRINSLSTFKNFPCLILRKKSFHKSMSSNVYNPNLASYYTIGSYSNYHQINNNINKSKTQYNVINNNNQFQPQPSYFQPIVYSPYDFYHYMNGSYSYPYVNYSQYPQAQCQPQLVNINQQNIAYNVLDNSKSTENMSFCSNTNFNNQTAISNNSCSSNSNESCSSDLSDDDDDSFGSIFQPLSVLQEKQRKREQFNRLLNSNGYIYQFHNDYNSQILSTEKNKQFNEFEIGQKENNSIIENLNYNINDQIQQRNDLVEDKNESNLQHPPQPQELKEKVNDEVDENQKVFKPKTFKEIEDEEKKNNKSQFKESNKKNEVGKFNNKAYPSRSNSRKNNSFKRGRKIW</sequence>
<evidence type="ECO:0000313" key="2">
    <source>
        <dbReference type="EMBL" id="KAK8852719.1"/>
    </source>
</evidence>
<organism evidence="2 3">
    <name type="scientific">Tritrichomonas musculus</name>
    <dbReference type="NCBI Taxonomy" id="1915356"/>
    <lineage>
        <taxon>Eukaryota</taxon>
        <taxon>Metamonada</taxon>
        <taxon>Parabasalia</taxon>
        <taxon>Tritrichomonadida</taxon>
        <taxon>Tritrichomonadidae</taxon>
        <taxon>Tritrichomonas</taxon>
    </lineage>
</organism>